<accession>A0A9Q0DW65</accession>
<organism evidence="6 7">
    <name type="scientific">Muraenolepis orangiensis</name>
    <name type="common">Patagonian moray cod</name>
    <dbReference type="NCBI Taxonomy" id="630683"/>
    <lineage>
        <taxon>Eukaryota</taxon>
        <taxon>Metazoa</taxon>
        <taxon>Chordata</taxon>
        <taxon>Craniata</taxon>
        <taxon>Vertebrata</taxon>
        <taxon>Euteleostomi</taxon>
        <taxon>Actinopterygii</taxon>
        <taxon>Neopterygii</taxon>
        <taxon>Teleostei</taxon>
        <taxon>Neoteleostei</taxon>
        <taxon>Acanthomorphata</taxon>
        <taxon>Zeiogadaria</taxon>
        <taxon>Gadariae</taxon>
        <taxon>Gadiformes</taxon>
        <taxon>Muraenolepidoidei</taxon>
        <taxon>Muraenolepididae</taxon>
        <taxon>Muraenolepis</taxon>
    </lineage>
</organism>
<dbReference type="GO" id="GO:0005737">
    <property type="term" value="C:cytoplasm"/>
    <property type="evidence" value="ECO:0007669"/>
    <property type="project" value="TreeGrafter"/>
</dbReference>
<dbReference type="GO" id="GO:0043153">
    <property type="term" value="P:entrainment of circadian clock by photoperiod"/>
    <property type="evidence" value="ECO:0007669"/>
    <property type="project" value="TreeGrafter"/>
</dbReference>
<feature type="domain" description="Cryptochrome/DNA photolyase FAD-binding" evidence="5">
    <location>
        <begin position="18"/>
        <end position="84"/>
    </location>
</feature>
<dbReference type="AlphaFoldDB" id="A0A9Q0DW65"/>
<dbReference type="GO" id="GO:0071949">
    <property type="term" value="F:FAD binding"/>
    <property type="evidence" value="ECO:0007669"/>
    <property type="project" value="TreeGrafter"/>
</dbReference>
<feature type="binding site" evidence="4">
    <location>
        <begin position="71"/>
        <end position="73"/>
    </location>
    <ligand>
        <name>FAD</name>
        <dbReference type="ChEBI" id="CHEBI:57692"/>
    </ligand>
</feature>
<dbReference type="Proteomes" id="UP001148018">
    <property type="component" value="Unassembled WGS sequence"/>
</dbReference>
<evidence type="ECO:0000259" key="5">
    <source>
        <dbReference type="Pfam" id="PF03441"/>
    </source>
</evidence>
<comment type="cofactor">
    <cofactor evidence="4">
        <name>FAD</name>
        <dbReference type="ChEBI" id="CHEBI:57692"/>
    </cofactor>
    <text evidence="4">Binds 1 FAD per subunit.</text>
</comment>
<dbReference type="EMBL" id="JANIIK010000112">
    <property type="protein sequence ID" value="KAJ3594275.1"/>
    <property type="molecule type" value="Genomic_DNA"/>
</dbReference>
<keyword evidence="2 4" id="KW-0285">Flavoprotein</keyword>
<evidence type="ECO:0000256" key="2">
    <source>
        <dbReference type="ARBA" id="ARBA00022630"/>
    </source>
</evidence>
<keyword evidence="7" id="KW-1185">Reference proteome</keyword>
<dbReference type="InterPro" id="IPR005101">
    <property type="entry name" value="Cryptochr/Photolyase_FAD-bd"/>
</dbReference>
<proteinExistence type="inferred from homology"/>
<evidence type="ECO:0000256" key="3">
    <source>
        <dbReference type="ARBA" id="ARBA00022827"/>
    </source>
</evidence>
<dbReference type="PANTHER" id="PTHR11455:SF30">
    <property type="entry name" value="CRYPTOCHROME-1"/>
    <property type="match status" value="1"/>
</dbReference>
<sequence length="175" mass="19461">MVVEMLRSPGKHITLPPAKWAQGQTVFPWVYALMTQLRHEGWIHHLGHHAVACFLTGAELGMKVFEELALDGDYSSNTGSWMWTLLESTPWTLPPGLYLLDSTLDSTSWTLPPGLYPLDSTPWTLPPGLYLLDSTPWTLPPGLYPLDSTPWTLPPGLYPLDSTLDSTPWTLPPGL</sequence>
<dbReference type="InterPro" id="IPR036134">
    <property type="entry name" value="Crypto/Photolyase_FAD-like_sf"/>
</dbReference>
<dbReference type="Pfam" id="PF03441">
    <property type="entry name" value="FAD_binding_7"/>
    <property type="match status" value="1"/>
</dbReference>
<evidence type="ECO:0000313" key="7">
    <source>
        <dbReference type="Proteomes" id="UP001148018"/>
    </source>
</evidence>
<dbReference type="GO" id="GO:0003677">
    <property type="term" value="F:DNA binding"/>
    <property type="evidence" value="ECO:0007669"/>
    <property type="project" value="TreeGrafter"/>
</dbReference>
<dbReference type="SUPFAM" id="SSF48173">
    <property type="entry name" value="Cryptochrome/photolyase FAD-binding domain"/>
    <property type="match status" value="1"/>
</dbReference>
<keyword evidence="3 4" id="KW-0274">FAD</keyword>
<dbReference type="GO" id="GO:0045892">
    <property type="term" value="P:negative regulation of DNA-templated transcription"/>
    <property type="evidence" value="ECO:0007669"/>
    <property type="project" value="TreeGrafter"/>
</dbReference>
<dbReference type="OrthoDB" id="435881at2759"/>
<reference evidence="6" key="1">
    <citation type="submission" date="2022-07" db="EMBL/GenBank/DDBJ databases">
        <title>Chromosome-level genome of Muraenolepis orangiensis.</title>
        <authorList>
            <person name="Kim J."/>
        </authorList>
    </citation>
    <scope>NUCLEOTIDE SEQUENCE</scope>
    <source>
        <strain evidence="6">KU_S4_2022</strain>
        <tissue evidence="6">Muscle</tissue>
    </source>
</reference>
<feature type="non-terminal residue" evidence="6">
    <location>
        <position position="175"/>
    </location>
</feature>
<comment type="similarity">
    <text evidence="1">Belongs to the DNA photolyase class-1 family.</text>
</comment>
<dbReference type="Gene3D" id="1.10.579.10">
    <property type="entry name" value="DNA Cyclobutane Dipyrimidine Photolyase, subunit A, domain 3"/>
    <property type="match status" value="1"/>
</dbReference>
<dbReference type="InterPro" id="IPR002081">
    <property type="entry name" value="Cryptochrome/DNA_photolyase_1"/>
</dbReference>
<evidence type="ECO:0000313" key="6">
    <source>
        <dbReference type="EMBL" id="KAJ3594275.1"/>
    </source>
</evidence>
<dbReference type="GO" id="GO:0005634">
    <property type="term" value="C:nucleus"/>
    <property type="evidence" value="ECO:0007669"/>
    <property type="project" value="TreeGrafter"/>
</dbReference>
<evidence type="ECO:0000256" key="4">
    <source>
        <dbReference type="PIRSR" id="PIRSR602081-1"/>
    </source>
</evidence>
<evidence type="ECO:0000256" key="1">
    <source>
        <dbReference type="ARBA" id="ARBA00005862"/>
    </source>
</evidence>
<protein>
    <recommendedName>
        <fullName evidence="5">Cryptochrome/DNA photolyase FAD-binding domain-containing protein</fullName>
    </recommendedName>
</protein>
<comment type="caution">
    <text evidence="6">The sequence shown here is derived from an EMBL/GenBank/DDBJ whole genome shotgun (WGS) entry which is preliminary data.</text>
</comment>
<name>A0A9Q0DW65_9TELE</name>
<gene>
    <name evidence="6" type="ORF">NHX12_006606</name>
</gene>
<dbReference type="GO" id="GO:0032922">
    <property type="term" value="P:circadian regulation of gene expression"/>
    <property type="evidence" value="ECO:0007669"/>
    <property type="project" value="TreeGrafter"/>
</dbReference>
<dbReference type="PANTHER" id="PTHR11455">
    <property type="entry name" value="CRYPTOCHROME"/>
    <property type="match status" value="1"/>
</dbReference>